<dbReference type="Pfam" id="PF00201">
    <property type="entry name" value="UDPGT"/>
    <property type="match status" value="1"/>
</dbReference>
<reference evidence="1" key="1">
    <citation type="journal article" date="2015" name="Proc. Natl. Acad. Sci. U.S.A.">
        <title>Bacterial clade with the ribosomal RNA operon on a small plasmid rather than the chromosome.</title>
        <authorList>
            <person name="Anda M."/>
            <person name="Ohtsubo Y."/>
            <person name="Okubo T."/>
            <person name="Sugawara M."/>
            <person name="Nagata Y."/>
            <person name="Tsuda M."/>
            <person name="Minamisawa K."/>
            <person name="Mitsui H."/>
        </authorList>
    </citation>
    <scope>NUCLEOTIDE SEQUENCE</scope>
    <source>
        <strain evidence="1">DSM 15513</strain>
    </source>
</reference>
<dbReference type="Gene3D" id="3.40.50.2000">
    <property type="entry name" value="Glycogen Phosphorylase B"/>
    <property type="match status" value="2"/>
</dbReference>
<dbReference type="InterPro" id="IPR002213">
    <property type="entry name" value="UDP_glucos_trans"/>
</dbReference>
<dbReference type="OrthoDB" id="139086at2"/>
<dbReference type="GO" id="GO:0017000">
    <property type="term" value="P:antibiotic biosynthetic process"/>
    <property type="evidence" value="ECO:0007669"/>
    <property type="project" value="UniProtKB-ARBA"/>
</dbReference>
<dbReference type="SUPFAM" id="SSF53756">
    <property type="entry name" value="UDP-Glycosyltransferase/glycogen phosphorylase"/>
    <property type="match status" value="1"/>
</dbReference>
<evidence type="ECO:0000313" key="1">
    <source>
        <dbReference type="EMBL" id="BAT30874.1"/>
    </source>
</evidence>
<dbReference type="GO" id="GO:0008194">
    <property type="term" value="F:UDP-glycosyltransferase activity"/>
    <property type="evidence" value="ECO:0007669"/>
    <property type="project" value="InterPro"/>
</dbReference>
<dbReference type="AlphaFoldDB" id="A0A0P0Z8H5"/>
<dbReference type="PANTHER" id="PTHR48050:SF13">
    <property type="entry name" value="STEROL 3-BETA-GLUCOSYLTRANSFERASE UGT80A2"/>
    <property type="match status" value="1"/>
</dbReference>
<dbReference type="PANTHER" id="PTHR48050">
    <property type="entry name" value="STEROL 3-BETA-GLUCOSYLTRANSFERASE"/>
    <property type="match status" value="1"/>
</dbReference>
<protein>
    <submittedName>
        <fullName evidence="1">Zeaxanthin glucosyl transferase</fullName>
    </submittedName>
</protein>
<accession>A0A0P0Z8H5</accession>
<sequence>MARIALVCPAFYSHIKAFEVLGQALKVRGHDVVFILPKEAETMVCQSDIEIVTLAASASIMSGVRHRRRDGGGAGILGILRAVADRARETDQFCRIAPDIMRSMQIDAIIADEFEPGAGLVAAYLGLPHISLASALPIERDVAMPLPFLDWPYDPTEEGLARNRGGERVGKFFMRKQRKVIQAWATRFGLGPREDDVACLSPVLRLSQTVSVFDFPRPRGTKLKPVGPIRSASVARLTKETCLTIDPTRPFVFASLGTVQGHRYSLFKKIASACETLDVQLMIAHCGGLSPRQASRLPAKWVVSFVDQRAMLARADVCVTHGGLNTVLDCLAVGTPMLALPIGYDQPGVGARILHHGVGKAIAAKRAKPRTIANALSDLIANRAAFVNRIAPIQAEIANAGGARAAAEAVDRVLASAQSEDGRRYAAPNEAANDFAPGRFGLFARS</sequence>
<keyword evidence="1" id="KW-0808">Transferase</keyword>
<name>A0A0P0Z8H5_9HYPH</name>
<dbReference type="EMBL" id="LC066395">
    <property type="protein sequence ID" value="BAT30874.1"/>
    <property type="molecule type" value="Genomic_DNA"/>
</dbReference>
<dbReference type="CDD" id="cd03784">
    <property type="entry name" value="GT1_Gtf-like"/>
    <property type="match status" value="1"/>
</dbReference>
<organism evidence="1">
    <name type="scientific">Fulvimarina pelagi</name>
    <dbReference type="NCBI Taxonomy" id="217511"/>
    <lineage>
        <taxon>Bacteria</taxon>
        <taxon>Pseudomonadati</taxon>
        <taxon>Pseudomonadota</taxon>
        <taxon>Alphaproteobacteria</taxon>
        <taxon>Hyphomicrobiales</taxon>
        <taxon>Aurantimonadaceae</taxon>
        <taxon>Fulvimarina</taxon>
    </lineage>
</organism>
<dbReference type="SMR" id="A0A0P0Z8H5"/>
<dbReference type="InterPro" id="IPR050426">
    <property type="entry name" value="Glycosyltransferase_28"/>
</dbReference>
<proteinExistence type="predicted"/>